<comment type="caution">
    <text evidence="2">The sequence shown here is derived from an EMBL/GenBank/DDBJ whole genome shotgun (WGS) entry which is preliminary data.</text>
</comment>
<reference evidence="2 3" key="1">
    <citation type="submission" date="2020-02" db="EMBL/GenBank/DDBJ databases">
        <title>Whole Genome Shotgun Sequence of Streptomyces sp. strain CWH03.</title>
        <authorList>
            <person name="Dohra H."/>
            <person name="Kodani S."/>
            <person name="Yamamura H."/>
        </authorList>
    </citation>
    <scope>NUCLEOTIDE SEQUENCE [LARGE SCALE GENOMIC DNA]</scope>
    <source>
        <strain evidence="2 3">CWH03</strain>
    </source>
</reference>
<feature type="region of interest" description="Disordered" evidence="1">
    <location>
        <begin position="1"/>
        <end position="23"/>
    </location>
</feature>
<proteinExistence type="predicted"/>
<dbReference type="EMBL" id="BLLG01000001">
    <property type="protein sequence ID" value="GFH34349.1"/>
    <property type="molecule type" value="Genomic_DNA"/>
</dbReference>
<dbReference type="RefSeq" id="WP_173261160.1">
    <property type="nucleotide sequence ID" value="NZ_BLLG01000001.1"/>
</dbReference>
<evidence type="ECO:0000313" key="2">
    <source>
        <dbReference type="EMBL" id="GFH34349.1"/>
    </source>
</evidence>
<name>A0A6A0AN04_9ACTN</name>
<dbReference type="AlphaFoldDB" id="A0A6A0AN04"/>
<sequence length="245" mass="26631">MSDYQAQLAADKAEGQRQADEFNRRFPVGTPVVAYPGIRPEHPVAVAYQKRAAGGRTYSDTDPCKRLETVTRTPAWILGHGDPVVSVEGYAGGICLTHVDIAPRTNTPDKVTANDDGRKSTTIKLKRACNGCGQTLGDADNRDVDQHGNLTDVRHECPTCQPLLELEAAGCKTWQLTQRNIGDIDDAVDRDGIYAKGYWETVDGKLTVTGLRIGSGPDRIVARFGDFIIRHPDGNWSTRTPAAAS</sequence>
<protein>
    <submittedName>
        <fullName evidence="2">Uncharacterized protein</fullName>
    </submittedName>
</protein>
<evidence type="ECO:0000313" key="3">
    <source>
        <dbReference type="Proteomes" id="UP000484988"/>
    </source>
</evidence>
<evidence type="ECO:0000256" key="1">
    <source>
        <dbReference type="SAM" id="MobiDB-lite"/>
    </source>
</evidence>
<keyword evidence="3" id="KW-1185">Reference proteome</keyword>
<dbReference type="Proteomes" id="UP000484988">
    <property type="component" value="Unassembled WGS sequence"/>
</dbReference>
<feature type="compositionally biased region" description="Basic and acidic residues" evidence="1">
    <location>
        <begin position="11"/>
        <end position="23"/>
    </location>
</feature>
<gene>
    <name evidence="2" type="ORF">SCWH03_05630</name>
</gene>
<accession>A0A6A0AN04</accession>
<organism evidence="2 3">
    <name type="scientific">Streptomyces pacificus</name>
    <dbReference type="NCBI Taxonomy" id="2705029"/>
    <lineage>
        <taxon>Bacteria</taxon>
        <taxon>Bacillati</taxon>
        <taxon>Actinomycetota</taxon>
        <taxon>Actinomycetes</taxon>
        <taxon>Kitasatosporales</taxon>
        <taxon>Streptomycetaceae</taxon>
        <taxon>Streptomyces</taxon>
    </lineage>
</organism>